<dbReference type="NCBIfam" id="NF008482">
    <property type="entry name" value="PRK11383.1"/>
    <property type="match status" value="1"/>
</dbReference>
<feature type="domain" description="YiaAB two helix" evidence="2">
    <location>
        <begin position="110"/>
        <end position="162"/>
    </location>
</feature>
<keyword evidence="4" id="KW-1185">Reference proteome</keyword>
<keyword evidence="1" id="KW-0472">Membrane</keyword>
<feature type="transmembrane region" description="Helical" evidence="1">
    <location>
        <begin position="77"/>
        <end position="97"/>
    </location>
</feature>
<evidence type="ECO:0000259" key="2">
    <source>
        <dbReference type="Pfam" id="PF05360"/>
    </source>
</evidence>
<protein>
    <recommendedName>
        <fullName evidence="2">YiaAB two helix domain-containing protein</fullName>
    </recommendedName>
</protein>
<evidence type="ECO:0000256" key="1">
    <source>
        <dbReference type="SAM" id="Phobius"/>
    </source>
</evidence>
<accession>A0ABQ6E239</accession>
<proteinExistence type="predicted"/>
<dbReference type="InterPro" id="IPR008024">
    <property type="entry name" value="YiaAB"/>
</dbReference>
<feature type="transmembrane region" description="Helical" evidence="1">
    <location>
        <begin position="140"/>
        <end position="156"/>
    </location>
</feature>
<dbReference type="PANTHER" id="PTHR37290:SF1">
    <property type="entry name" value="INNER MEMBRANE PROTEIN YIAA"/>
    <property type="match status" value="1"/>
</dbReference>
<dbReference type="InterPro" id="IPR038972">
    <property type="entry name" value="YiaA-like"/>
</dbReference>
<evidence type="ECO:0000313" key="3">
    <source>
        <dbReference type="EMBL" id="GLS91473.1"/>
    </source>
</evidence>
<sequence>MLFINSIYITAVRYVSKATRSGMALTNNKDITLKLDNTALNKPSTAYVLATWGALLIGVSSYLIGLWNSTFQLNEKGFYFAVFLLAMFAAVTLQKTIRDKDEGLPVTQIFIGMCWMAFASGIALLVIGLINADILLSEKGFYGISFVLALFAVITVQKNTRDLTNELGETDPSAFPKSAQAIDAALDASEIIQ</sequence>
<dbReference type="EMBL" id="BSPQ01000013">
    <property type="protein sequence ID" value="GLS91473.1"/>
    <property type="molecule type" value="Genomic_DNA"/>
</dbReference>
<organism evidence="3 4">
    <name type="scientific">Psychromonas marina</name>
    <dbReference type="NCBI Taxonomy" id="88364"/>
    <lineage>
        <taxon>Bacteria</taxon>
        <taxon>Pseudomonadati</taxon>
        <taxon>Pseudomonadota</taxon>
        <taxon>Gammaproteobacteria</taxon>
        <taxon>Alteromonadales</taxon>
        <taxon>Psychromonadaceae</taxon>
        <taxon>Psychromonas</taxon>
    </lineage>
</organism>
<feature type="transmembrane region" description="Helical" evidence="1">
    <location>
        <begin position="46"/>
        <end position="65"/>
    </location>
</feature>
<reference evidence="4" key="1">
    <citation type="journal article" date="2019" name="Int. J. Syst. Evol. Microbiol.">
        <title>The Global Catalogue of Microorganisms (GCM) 10K type strain sequencing project: providing services to taxonomists for standard genome sequencing and annotation.</title>
        <authorList>
            <consortium name="The Broad Institute Genomics Platform"/>
            <consortium name="The Broad Institute Genome Sequencing Center for Infectious Disease"/>
            <person name="Wu L."/>
            <person name="Ma J."/>
        </authorList>
    </citation>
    <scope>NUCLEOTIDE SEQUENCE [LARGE SCALE GENOMIC DNA]</scope>
    <source>
        <strain evidence="4">NBRC 103166</strain>
    </source>
</reference>
<evidence type="ECO:0000313" key="4">
    <source>
        <dbReference type="Proteomes" id="UP001157353"/>
    </source>
</evidence>
<name>A0ABQ6E239_9GAMM</name>
<dbReference type="Pfam" id="PF05360">
    <property type="entry name" value="YiaAB"/>
    <property type="match status" value="2"/>
</dbReference>
<gene>
    <name evidence="3" type="ORF">GCM10007916_25420</name>
</gene>
<dbReference type="Proteomes" id="UP001157353">
    <property type="component" value="Unassembled WGS sequence"/>
</dbReference>
<feature type="domain" description="YiaAB two helix" evidence="2">
    <location>
        <begin position="47"/>
        <end position="99"/>
    </location>
</feature>
<keyword evidence="1" id="KW-1133">Transmembrane helix</keyword>
<keyword evidence="1" id="KW-0812">Transmembrane</keyword>
<dbReference type="PANTHER" id="PTHR37290">
    <property type="entry name" value="INNER MEMBRANE PROTEIN YIAA-RELATED"/>
    <property type="match status" value="1"/>
</dbReference>
<feature type="transmembrane region" description="Helical" evidence="1">
    <location>
        <begin position="109"/>
        <end position="134"/>
    </location>
</feature>
<comment type="caution">
    <text evidence="3">The sequence shown here is derived from an EMBL/GenBank/DDBJ whole genome shotgun (WGS) entry which is preliminary data.</text>
</comment>